<dbReference type="Gene3D" id="3.30.2140.10">
    <property type="entry name" value="Arylamine N-acetyltransferase"/>
    <property type="match status" value="1"/>
</dbReference>
<dbReference type="GO" id="GO:0016407">
    <property type="term" value="F:acetyltransferase activity"/>
    <property type="evidence" value="ECO:0007669"/>
    <property type="project" value="InterPro"/>
</dbReference>
<keyword evidence="3" id="KW-0808">Transferase</keyword>
<evidence type="ECO:0000313" key="3">
    <source>
        <dbReference type="EMBL" id="RBI87601.1"/>
    </source>
</evidence>
<proteinExistence type="inferred from homology"/>
<comment type="similarity">
    <text evidence="1 2">Belongs to the arylamine N-acetyltransferase family.</text>
</comment>
<dbReference type="Gene3D" id="2.40.128.150">
    <property type="entry name" value="Cysteine proteinases"/>
    <property type="match status" value="1"/>
</dbReference>
<dbReference type="PANTHER" id="PTHR11786:SF0">
    <property type="entry name" value="ARYLAMINE N-ACETYLTRANSFERASE 4-RELATED"/>
    <property type="match status" value="1"/>
</dbReference>
<dbReference type="EMBL" id="QNTQ01000001">
    <property type="protein sequence ID" value="RBI87601.1"/>
    <property type="molecule type" value="Genomic_DNA"/>
</dbReference>
<dbReference type="InterPro" id="IPR001447">
    <property type="entry name" value="Arylamine_N-AcTrfase"/>
</dbReference>
<dbReference type="OrthoDB" id="7181050at2"/>
<keyword evidence="4" id="KW-1185">Reference proteome</keyword>
<dbReference type="Pfam" id="PF00797">
    <property type="entry name" value="Acetyltransf_2"/>
    <property type="match status" value="1"/>
</dbReference>
<dbReference type="RefSeq" id="WP_113287624.1">
    <property type="nucleotide sequence ID" value="NZ_QNTQ01000001.1"/>
</dbReference>
<dbReference type="SUPFAM" id="SSF54001">
    <property type="entry name" value="Cysteine proteinases"/>
    <property type="match status" value="1"/>
</dbReference>
<dbReference type="PANTHER" id="PTHR11786">
    <property type="entry name" value="N-HYDROXYARYLAMINE O-ACETYLTRANSFERASE"/>
    <property type="match status" value="1"/>
</dbReference>
<organism evidence="3 4">
    <name type="scientific">Rhodosalinus halophilus</name>
    <dbReference type="NCBI Taxonomy" id="2259333"/>
    <lineage>
        <taxon>Bacteria</taxon>
        <taxon>Pseudomonadati</taxon>
        <taxon>Pseudomonadota</taxon>
        <taxon>Alphaproteobacteria</taxon>
        <taxon>Rhodobacterales</taxon>
        <taxon>Paracoccaceae</taxon>
        <taxon>Rhodosalinus</taxon>
    </lineage>
</organism>
<evidence type="ECO:0000256" key="1">
    <source>
        <dbReference type="ARBA" id="ARBA00006547"/>
    </source>
</evidence>
<comment type="caution">
    <text evidence="3">The sequence shown here is derived from an EMBL/GenBank/DDBJ whole genome shotgun (WGS) entry which is preliminary data.</text>
</comment>
<reference evidence="3 4" key="1">
    <citation type="submission" date="2018-07" db="EMBL/GenBank/DDBJ databases">
        <title>Rhodosalinus sp. strain E84T genomic sequence and assembly.</title>
        <authorList>
            <person name="Liu Z.-W."/>
            <person name="Lu D.-C."/>
        </authorList>
    </citation>
    <scope>NUCLEOTIDE SEQUENCE [LARGE SCALE GENOMIC DNA]</scope>
    <source>
        <strain evidence="3 4">E84</strain>
    </source>
</reference>
<sequence>MDFDLDAYLRRLGLDTVPVTPAGLAALQRAQLTALPFESLDPFLGITPDLRLDRISEKVLARRRGGYCFELNALLGAAMAALGFPVRRVLGRVRKGRPEPGPRTHLAILTEAGGRPWLADAGFGGPAPLVPLALDDEGEQAAPNGRYRLTHDPTTGETVVEQLTPRGWFQLYGFDGAHVTDADIDAANHVCATWPGLPFARHLMAGGYRGDLRIGLFDRAATVERPGGSEKRELRDRAEFAALLRDRLGIAAPEAALDQAWARLAGAKAAQKV</sequence>
<name>A0A365UDM4_9RHOB</name>
<evidence type="ECO:0000256" key="2">
    <source>
        <dbReference type="RuleBase" id="RU003452"/>
    </source>
</evidence>
<dbReference type="Proteomes" id="UP000253370">
    <property type="component" value="Unassembled WGS sequence"/>
</dbReference>
<dbReference type="PRINTS" id="PR01543">
    <property type="entry name" value="ANATRNSFRASE"/>
</dbReference>
<dbReference type="InterPro" id="IPR038765">
    <property type="entry name" value="Papain-like_cys_pep_sf"/>
</dbReference>
<dbReference type="AlphaFoldDB" id="A0A365UDM4"/>
<evidence type="ECO:0000313" key="4">
    <source>
        <dbReference type="Proteomes" id="UP000253370"/>
    </source>
</evidence>
<accession>A0A365UDM4</accession>
<gene>
    <name evidence="3" type="ORF">DRV85_01355</name>
</gene>
<protein>
    <submittedName>
        <fullName evidence="3">Arylamine N-acetyltransferase</fullName>
    </submittedName>
</protein>